<dbReference type="InterPro" id="IPR036094">
    <property type="entry name" value="NadA_sf"/>
</dbReference>
<protein>
    <submittedName>
        <fullName evidence="10">Uncharacterized protein</fullName>
    </submittedName>
</protein>
<evidence type="ECO:0000256" key="5">
    <source>
        <dbReference type="ARBA" id="ARBA00022989"/>
    </source>
</evidence>
<keyword evidence="4 8" id="KW-0812">Transmembrane</keyword>
<dbReference type="PANTHER" id="PTHR45758:SF11">
    <property type="entry name" value="MITOCHONDRIAL SUBSTRATE CARRIER FAMILY PROTEIN"/>
    <property type="match status" value="1"/>
</dbReference>
<feature type="non-terminal residue" evidence="10">
    <location>
        <position position="752"/>
    </location>
</feature>
<dbReference type="Gene3D" id="3.40.50.10800">
    <property type="entry name" value="NadA-like"/>
    <property type="match status" value="1"/>
</dbReference>
<feature type="compositionally biased region" description="Polar residues" evidence="9">
    <location>
        <begin position="536"/>
        <end position="549"/>
    </location>
</feature>
<reference evidence="10 11" key="1">
    <citation type="journal article" date="2021" name="Nat. Plants">
        <title>The Taxus genome provides insights into paclitaxel biosynthesis.</title>
        <authorList>
            <person name="Xiong X."/>
            <person name="Gou J."/>
            <person name="Liao Q."/>
            <person name="Li Y."/>
            <person name="Zhou Q."/>
            <person name="Bi G."/>
            <person name="Li C."/>
            <person name="Du R."/>
            <person name="Wang X."/>
            <person name="Sun T."/>
            <person name="Guo L."/>
            <person name="Liang H."/>
            <person name="Lu P."/>
            <person name="Wu Y."/>
            <person name="Zhang Z."/>
            <person name="Ro D.K."/>
            <person name="Shang Y."/>
            <person name="Huang S."/>
            <person name="Yan J."/>
        </authorList>
    </citation>
    <scope>NUCLEOTIDE SEQUENCE [LARGE SCALE GENOMIC DNA]</scope>
    <source>
        <strain evidence="10">Ta-2019</strain>
    </source>
</reference>
<sequence length="752" mass="80582">MLASLGGSAHSGVGRTLRCIMKSEGALGLYRGIGAMGLGAGPAHAVYFSMYDVCKEKLGGNRHGHHPFAHVASGVVATIASDAVFTPMDVVKQRLQLRSSPYGGVMDCIKRMLREEGFGPFYASYRTTVVMNAPFTTVHFATYEAVKKVLTKFSPENASEEHLLAHITACGAVGALASVMTTPLDVIKTRLQCQVGYLSCPGLQHSKLLFSNWLGVIACETSCIMQAIGFNKSIFDPINFYCKGYLNSNSRAQEIAISFLIKSLSKGSVKKRIRAILAKNSGKSPIEAFPSLLITAEDISSQGSFAEAQAKYLSPDASKVADLVDALKEKQIGVMAHFYMDLEVQGVLVAAKQEWPHIHISDSLVMADRALKMAEDGCKMIAVLGVDFMSENVRAILDRAGFEKVTSNSLMECLKRRATHGLQYSQNKCIFSSQIMMTPIQLAGEERGNNRGRVNNTADKVRALTRSQLSGRVWIGAEIVLLLNAFMVAAACSFLPAREVQSESLPDHLQVSEAACMGLSFGSFGAFVGTSFSTEFGKSGGDKSSSPLSEASGKTEDSNEEPFSRTSDQESESLTESHEQASPSTVENLASVSQTKPSKQDTVVQLDSQYSIVETAPSYASVGFVPQIISSHYPSYEPALTSPHDASRQPSIVMQQTYDPSSSIYNPFLRPGSDGDARFPPFVGPTAVSKYNGNATLLSGLSVSASQETATSVGVASAALTAQGSQMAGIAPSTMSFPHQQMQLFPQPDGGK</sequence>
<comment type="similarity">
    <text evidence="2">Belongs to the mitochondrial carrier (TC 2.A.29) family.</text>
</comment>
<dbReference type="GO" id="GO:0015093">
    <property type="term" value="F:ferrous iron transmembrane transporter activity"/>
    <property type="evidence" value="ECO:0007669"/>
    <property type="project" value="TreeGrafter"/>
</dbReference>
<dbReference type="GO" id="GO:0048250">
    <property type="term" value="P:iron import into the mitochondrion"/>
    <property type="evidence" value="ECO:0007669"/>
    <property type="project" value="TreeGrafter"/>
</dbReference>
<dbReference type="GO" id="GO:0008987">
    <property type="term" value="F:quinolinate synthetase A activity"/>
    <property type="evidence" value="ECO:0007669"/>
    <property type="project" value="InterPro"/>
</dbReference>
<proteinExistence type="inferred from homology"/>
<feature type="compositionally biased region" description="Polar residues" evidence="9">
    <location>
        <begin position="580"/>
        <end position="603"/>
    </location>
</feature>
<dbReference type="SUPFAM" id="SSF103506">
    <property type="entry name" value="Mitochondrial carrier"/>
    <property type="match status" value="1"/>
</dbReference>
<evidence type="ECO:0000313" key="11">
    <source>
        <dbReference type="Proteomes" id="UP000824469"/>
    </source>
</evidence>
<evidence type="ECO:0000256" key="8">
    <source>
        <dbReference type="PROSITE-ProRule" id="PRU00282"/>
    </source>
</evidence>
<dbReference type="GO" id="GO:0009435">
    <property type="term" value="P:NAD+ biosynthetic process"/>
    <property type="evidence" value="ECO:0007669"/>
    <property type="project" value="InterPro"/>
</dbReference>
<keyword evidence="5" id="KW-1133">Transmembrane helix</keyword>
<dbReference type="InterPro" id="IPR018108">
    <property type="entry name" value="MCP_transmembrane"/>
</dbReference>
<dbReference type="GO" id="GO:0051539">
    <property type="term" value="F:4 iron, 4 sulfur cluster binding"/>
    <property type="evidence" value="ECO:0007669"/>
    <property type="project" value="InterPro"/>
</dbReference>
<dbReference type="InterPro" id="IPR023395">
    <property type="entry name" value="MCP_dom_sf"/>
</dbReference>
<dbReference type="SUPFAM" id="SSF142754">
    <property type="entry name" value="NadA-like"/>
    <property type="match status" value="1"/>
</dbReference>
<evidence type="ECO:0000256" key="2">
    <source>
        <dbReference type="ARBA" id="ARBA00006375"/>
    </source>
</evidence>
<dbReference type="AlphaFoldDB" id="A0AA38C486"/>
<keyword evidence="7 8" id="KW-0472">Membrane</keyword>
<feature type="region of interest" description="Disordered" evidence="9">
    <location>
        <begin position="536"/>
        <end position="603"/>
    </location>
</feature>
<comment type="caution">
    <text evidence="10">The sequence shown here is derived from an EMBL/GenBank/DDBJ whole genome shotgun (WGS) entry which is preliminary data.</text>
</comment>
<comment type="subcellular location">
    <subcellularLocation>
        <location evidence="1">Mitochondrion membrane</location>
        <topology evidence="1">Multi-pass membrane protein</topology>
    </subcellularLocation>
</comment>
<evidence type="ECO:0000256" key="1">
    <source>
        <dbReference type="ARBA" id="ARBA00004225"/>
    </source>
</evidence>
<evidence type="ECO:0000256" key="7">
    <source>
        <dbReference type="ARBA" id="ARBA00023136"/>
    </source>
</evidence>
<evidence type="ECO:0000256" key="6">
    <source>
        <dbReference type="ARBA" id="ARBA00023128"/>
    </source>
</evidence>
<dbReference type="PROSITE" id="PS50920">
    <property type="entry name" value="SOLCAR"/>
    <property type="match status" value="2"/>
</dbReference>
<dbReference type="GO" id="GO:0031966">
    <property type="term" value="C:mitochondrial membrane"/>
    <property type="evidence" value="ECO:0007669"/>
    <property type="project" value="UniProtKB-SubCell"/>
</dbReference>
<evidence type="ECO:0000313" key="10">
    <source>
        <dbReference type="EMBL" id="KAH9293835.1"/>
    </source>
</evidence>
<keyword evidence="6" id="KW-0496">Mitochondrion</keyword>
<evidence type="ECO:0000256" key="3">
    <source>
        <dbReference type="ARBA" id="ARBA00022448"/>
    </source>
</evidence>
<feature type="repeat" description="Solcar" evidence="8">
    <location>
        <begin position="1"/>
        <end position="57"/>
    </location>
</feature>
<feature type="repeat" description="Solcar" evidence="8">
    <location>
        <begin position="65"/>
        <end position="149"/>
    </location>
</feature>
<name>A0AA38C486_TAXCH</name>
<gene>
    <name evidence="10" type="ORF">KI387_040962</name>
</gene>
<accession>A0AA38C486</accession>
<dbReference type="Pfam" id="PF00153">
    <property type="entry name" value="Mito_carr"/>
    <property type="match status" value="3"/>
</dbReference>
<dbReference type="Gene3D" id="1.50.40.10">
    <property type="entry name" value="Mitochondrial carrier domain"/>
    <property type="match status" value="1"/>
</dbReference>
<evidence type="ECO:0000256" key="9">
    <source>
        <dbReference type="SAM" id="MobiDB-lite"/>
    </source>
</evidence>
<keyword evidence="3" id="KW-0813">Transport</keyword>
<keyword evidence="11" id="KW-1185">Reference proteome</keyword>
<evidence type="ECO:0000256" key="4">
    <source>
        <dbReference type="ARBA" id="ARBA00022692"/>
    </source>
</evidence>
<dbReference type="EMBL" id="JAHRHJ020000671">
    <property type="protein sequence ID" value="KAH9293835.1"/>
    <property type="molecule type" value="Genomic_DNA"/>
</dbReference>
<organism evidence="10 11">
    <name type="scientific">Taxus chinensis</name>
    <name type="common">Chinese yew</name>
    <name type="synonym">Taxus wallichiana var. chinensis</name>
    <dbReference type="NCBI Taxonomy" id="29808"/>
    <lineage>
        <taxon>Eukaryota</taxon>
        <taxon>Viridiplantae</taxon>
        <taxon>Streptophyta</taxon>
        <taxon>Embryophyta</taxon>
        <taxon>Tracheophyta</taxon>
        <taxon>Spermatophyta</taxon>
        <taxon>Pinopsida</taxon>
        <taxon>Pinidae</taxon>
        <taxon>Conifers II</taxon>
        <taxon>Cupressales</taxon>
        <taxon>Taxaceae</taxon>
        <taxon>Taxus</taxon>
    </lineage>
</organism>
<dbReference type="Proteomes" id="UP000824469">
    <property type="component" value="Unassembled WGS sequence"/>
</dbReference>
<dbReference type="PANTHER" id="PTHR45758">
    <property type="entry name" value="MITOFERRIN-1-RELATED"/>
    <property type="match status" value="1"/>
</dbReference>